<dbReference type="EMBL" id="JAAMPA010000001">
    <property type="protein sequence ID" value="NIH66024.1"/>
    <property type="molecule type" value="Genomic_DNA"/>
</dbReference>
<reference evidence="3 4" key="3">
    <citation type="submission" date="2020-02" db="EMBL/GenBank/DDBJ databases">
        <title>Sequencing the genomes of 1000 actinobacteria strains.</title>
        <authorList>
            <person name="Klenk H.-P."/>
        </authorList>
    </citation>
    <scope>NUCLEOTIDE SEQUENCE [LARGE SCALE GENOMIC DNA]</scope>
    <source>
        <strain evidence="3 4">DSM 45201</strain>
    </source>
</reference>
<organism evidence="3 4">
    <name type="scientific">Modestobacter marinus</name>
    <dbReference type="NCBI Taxonomy" id="477641"/>
    <lineage>
        <taxon>Bacteria</taxon>
        <taxon>Bacillati</taxon>
        <taxon>Actinomycetota</taxon>
        <taxon>Actinomycetes</taxon>
        <taxon>Geodermatophilales</taxon>
        <taxon>Geodermatophilaceae</taxon>
        <taxon>Modestobacter</taxon>
    </lineage>
</organism>
<dbReference type="EMBL" id="BMMI01000004">
    <property type="protein sequence ID" value="GGL68996.1"/>
    <property type="molecule type" value="Genomic_DNA"/>
</dbReference>
<keyword evidence="5" id="KW-1185">Reference proteome</keyword>
<reference evidence="2" key="1">
    <citation type="journal article" date="2014" name="Int. J. Syst. Evol. Microbiol.">
        <title>Complete genome of a new Firmicutes species belonging to the dominant human colonic microbiota ('Ruminococcus bicirculans') reveals two chromosomes and a selective capacity to utilize plant glucans.</title>
        <authorList>
            <consortium name="NISC Comparative Sequencing Program"/>
            <person name="Wegmann U."/>
            <person name="Louis P."/>
            <person name="Goesmann A."/>
            <person name="Henrissat B."/>
            <person name="Duncan S.H."/>
            <person name="Flint H.J."/>
        </authorList>
    </citation>
    <scope>NUCLEOTIDE SEQUENCE</scope>
    <source>
        <strain evidence="2">CGMCC 4.5581</strain>
    </source>
</reference>
<dbReference type="InterPro" id="IPR016450">
    <property type="entry name" value="UCP005522"/>
</dbReference>
<dbReference type="RefSeq" id="WP_166753678.1">
    <property type="nucleotide sequence ID" value="NZ_BAABJU010000014.1"/>
</dbReference>
<gene>
    <name evidence="3" type="ORF">FB380_000470</name>
    <name evidence="2" type="ORF">GCM10011589_26640</name>
</gene>
<dbReference type="Proteomes" id="UP000648663">
    <property type="component" value="Unassembled WGS sequence"/>
</dbReference>
<dbReference type="PANTHER" id="PTHR34595">
    <property type="entry name" value="BLR5612 PROTEIN"/>
    <property type="match status" value="1"/>
</dbReference>
<dbReference type="SUPFAM" id="SSF56059">
    <property type="entry name" value="Glutathione synthetase ATP-binding domain-like"/>
    <property type="match status" value="1"/>
</dbReference>
<evidence type="ECO:0000313" key="5">
    <source>
        <dbReference type="Proteomes" id="UP000648663"/>
    </source>
</evidence>
<reference evidence="2" key="4">
    <citation type="submission" date="2024-05" db="EMBL/GenBank/DDBJ databases">
        <authorList>
            <person name="Sun Q."/>
            <person name="Zhou Y."/>
        </authorList>
    </citation>
    <scope>NUCLEOTIDE SEQUENCE</scope>
    <source>
        <strain evidence="2">CGMCC 4.5581</strain>
    </source>
</reference>
<dbReference type="GO" id="GO:0016874">
    <property type="term" value="F:ligase activity"/>
    <property type="evidence" value="ECO:0007669"/>
    <property type="project" value="UniProtKB-KW"/>
</dbReference>
<evidence type="ECO:0000313" key="2">
    <source>
        <dbReference type="EMBL" id="GGL68996.1"/>
    </source>
</evidence>
<dbReference type="InterPro" id="IPR025841">
    <property type="entry name" value="CP_ATPgrasp_2"/>
</dbReference>
<dbReference type="Gene3D" id="3.30.1490.270">
    <property type="match status" value="1"/>
</dbReference>
<dbReference type="Proteomes" id="UP000552836">
    <property type="component" value="Unassembled WGS sequence"/>
</dbReference>
<proteinExistence type="predicted"/>
<reference evidence="5" key="2">
    <citation type="journal article" date="2019" name="Int. J. Syst. Evol. Microbiol.">
        <title>The Global Catalogue of Microorganisms (GCM) 10K type strain sequencing project: providing services to taxonomists for standard genome sequencing and annotation.</title>
        <authorList>
            <consortium name="The Broad Institute Genomics Platform"/>
            <consortium name="The Broad Institute Genome Sequencing Center for Infectious Disease"/>
            <person name="Wu L."/>
            <person name="Ma J."/>
        </authorList>
    </citation>
    <scope>NUCLEOTIDE SEQUENCE [LARGE SCALE GENOMIC DNA]</scope>
    <source>
        <strain evidence="5">CGMCC 4.5581</strain>
    </source>
</reference>
<protein>
    <submittedName>
        <fullName evidence="3">Carboxylate-amine ligase</fullName>
        <ecNumber evidence="3">6.3.-.-</ecNumber>
    </submittedName>
</protein>
<accession>A0A846LHE7</accession>
<sequence>MNDASGVFARYPGSADDEAVGAAGALRPAYRSVVPAFDGLGAAGIGAVVDAVDRERRSRGVVTGSYVDGRLMERPLPFCPVPRVLPAADWAHVARGAEQRHRALNAFLADVHRPAGRRRTDPDRHPEAVRAGIVPAWVVAASPAFRASAADLAVPGQQRVTVAGLDLVHGPRGWVAVRDSLRTPSGLGHALSDRVSGRAALPELHAAADGLVDPAAAVPLLRAALAEAAPPACSGVPQLALLSEGPQSPGWFEHRVLAEALGVPVATPDALWPARGGGVEVQVDGQRLRVDVLHLRIDEAGLAAHLTPCGTPLGVLLRAAVRDGQLALANVPGNGVADDEAAYRYVPELIRFHLGEEPVLGTVRTWLLADEADLAEVRDRLHELVVTPVRGYGGRGTVVGPRCSAAELAELQAEVAATPHRFIAQEPLEVSTVPTLVDGALVPREAGLRVSTVAGAVTRALPAPWTRVALTEGSTALDGSKDTWLLPPG</sequence>
<evidence type="ECO:0000313" key="4">
    <source>
        <dbReference type="Proteomes" id="UP000552836"/>
    </source>
</evidence>
<dbReference type="Gene3D" id="3.40.50.11290">
    <property type="match status" value="1"/>
</dbReference>
<dbReference type="EC" id="6.3.-.-" evidence="3"/>
<comment type="caution">
    <text evidence="3">The sequence shown here is derived from an EMBL/GenBank/DDBJ whole genome shotgun (WGS) entry which is preliminary data.</text>
</comment>
<name>A0A846LHE7_9ACTN</name>
<dbReference type="InterPro" id="IPR051680">
    <property type="entry name" value="ATP-dep_Glu-Cys_Ligase-2"/>
</dbReference>
<keyword evidence="3" id="KW-0436">Ligase</keyword>
<dbReference type="PANTHER" id="PTHR34595:SF7">
    <property type="entry name" value="SLL1039 PROTEIN"/>
    <property type="match status" value="1"/>
</dbReference>
<feature type="domain" description="Circularly permuted ATP-grasp type 2" evidence="1">
    <location>
        <begin position="82"/>
        <end position="469"/>
    </location>
</feature>
<dbReference type="Pfam" id="PF14403">
    <property type="entry name" value="CP_ATPgrasp_2"/>
    <property type="match status" value="1"/>
</dbReference>
<dbReference type="PIRSF" id="PIRSF005522">
    <property type="entry name" value="UCP005522"/>
    <property type="match status" value="1"/>
</dbReference>
<evidence type="ECO:0000259" key="1">
    <source>
        <dbReference type="Pfam" id="PF14403"/>
    </source>
</evidence>
<dbReference type="AlphaFoldDB" id="A0A846LHE7"/>
<evidence type="ECO:0000313" key="3">
    <source>
        <dbReference type="EMBL" id="NIH66024.1"/>
    </source>
</evidence>